<evidence type="ECO:0000313" key="2">
    <source>
        <dbReference type="Proteomes" id="UP000008080"/>
    </source>
</evidence>
<evidence type="ECO:0008006" key="3">
    <source>
        <dbReference type="Google" id="ProtNLM"/>
    </source>
</evidence>
<dbReference type="AlphaFoldDB" id="Q6MM18"/>
<reference evidence="1 2" key="1">
    <citation type="journal article" date="2004" name="Science">
        <title>A predator unmasked: life cycle of Bdellovibrio bacteriovorus from a genomic perspective.</title>
        <authorList>
            <person name="Rendulic S."/>
            <person name="Jagtap P."/>
            <person name="Rosinus A."/>
            <person name="Eppinger M."/>
            <person name="Baar C."/>
            <person name="Lanz C."/>
            <person name="Keller H."/>
            <person name="Lambert C."/>
            <person name="Evans K.J."/>
            <person name="Goesmann A."/>
            <person name="Meyer F."/>
            <person name="Sockett R.E."/>
            <person name="Schuster S.C."/>
        </authorList>
    </citation>
    <scope>NUCLEOTIDE SEQUENCE [LARGE SCALE GENOMIC DNA]</scope>
    <source>
        <strain evidence="2">ATCC 15356 / DSM 50701 / NCIMB 9529 / HD100</strain>
    </source>
</reference>
<dbReference type="KEGG" id="bba:Bd1830"/>
<gene>
    <name evidence="1" type="ordered locus">Bd1830</name>
</gene>
<sequence length="412" mass="45284">MSSLTKPRDVGLGVFLFKAHPFHNPADKPEVRQLKLPLLIAALSSFVALPATAAPQCVNDKSGSKGVSNQEINQSLIQATDPLTQAFAYSNFEASRKAGYVVACELEDRFKALKKTSQDIAKVTKAQSNVKAIRRECIEASLQREVGNQGYSCLKDRPKKFENAGKSAPCLDSSTVDFIEYSLNQALNCMSSDRNPIDPRFILKKINNETAFNFYIAYNGGVGMGQLTSNPVKELAGWKEDGEFIEGNGRNILETLMKSQNPACKPFRDIMKDDLVNPPPRPGSPKNYCTWVSPGKGVARNLIYSLGYYVHVRDSIVRPALAARAGRLAANQDVLNYLTLVAYGPQGPSEAKSLIRKLRLSNTTAPGDAVSRIIKNNPYVRQTEVKMNELLDEYKPGVPHTPADKKGDTCLK</sequence>
<dbReference type="Proteomes" id="UP000008080">
    <property type="component" value="Chromosome"/>
</dbReference>
<name>Q6MM18_BDEBA</name>
<protein>
    <recommendedName>
        <fullName evidence="3">Transglycosylase SLT domain-containing protein</fullName>
    </recommendedName>
</protein>
<keyword evidence="2" id="KW-1185">Reference proteome</keyword>
<dbReference type="HOGENOM" id="CLU_666767_0_0_7"/>
<dbReference type="EMBL" id="BX842651">
    <property type="protein sequence ID" value="CAE79688.1"/>
    <property type="molecule type" value="Genomic_DNA"/>
</dbReference>
<organism evidence="1 2">
    <name type="scientific">Bdellovibrio bacteriovorus (strain ATCC 15356 / DSM 50701 / NCIMB 9529 / HD100)</name>
    <dbReference type="NCBI Taxonomy" id="264462"/>
    <lineage>
        <taxon>Bacteria</taxon>
        <taxon>Pseudomonadati</taxon>
        <taxon>Bdellovibrionota</taxon>
        <taxon>Bdellovibrionia</taxon>
        <taxon>Bdellovibrionales</taxon>
        <taxon>Pseudobdellovibrionaceae</taxon>
        <taxon>Bdellovibrio</taxon>
    </lineage>
</organism>
<evidence type="ECO:0000313" key="1">
    <source>
        <dbReference type="EMBL" id="CAE79688.1"/>
    </source>
</evidence>
<dbReference type="STRING" id="264462.Bd1830"/>
<accession>Q6MM18</accession>
<proteinExistence type="predicted"/>